<protein>
    <submittedName>
        <fullName evidence="4">Uncharacterized protein</fullName>
    </submittedName>
</protein>
<name>A0A5A9P0W1_9TELE</name>
<dbReference type="EMBL" id="SOYY01000010">
    <property type="protein sequence ID" value="KAA0715500.1"/>
    <property type="molecule type" value="Genomic_DNA"/>
</dbReference>
<feature type="compositionally biased region" description="Basic and acidic residues" evidence="3">
    <location>
        <begin position="237"/>
        <end position="252"/>
    </location>
</feature>
<comment type="similarity">
    <text evidence="1">Belongs to the protein phosphatase inhibitor 1 family.</text>
</comment>
<keyword evidence="2" id="KW-0650">Protein phosphatase inhibitor</keyword>
<feature type="compositionally biased region" description="Polar residues" evidence="3">
    <location>
        <begin position="294"/>
        <end position="303"/>
    </location>
</feature>
<dbReference type="GO" id="GO:0004864">
    <property type="term" value="F:protein phosphatase inhibitor activity"/>
    <property type="evidence" value="ECO:0007669"/>
    <property type="project" value="UniProtKB-KW"/>
</dbReference>
<reference evidence="4 5" key="1">
    <citation type="journal article" date="2019" name="Mol. Ecol. Resour.">
        <title>Chromosome-level genome assembly of Triplophysa tibetana, a fish adapted to the harsh high-altitude environment of the Tibetan Plateau.</title>
        <authorList>
            <person name="Yang X."/>
            <person name="Liu H."/>
            <person name="Ma Z."/>
            <person name="Zou Y."/>
            <person name="Zou M."/>
            <person name="Mao Y."/>
            <person name="Li X."/>
            <person name="Wang H."/>
            <person name="Chen T."/>
            <person name="Wang W."/>
            <person name="Yang R."/>
        </authorList>
    </citation>
    <scope>NUCLEOTIDE SEQUENCE [LARGE SCALE GENOMIC DNA]</scope>
    <source>
        <strain evidence="4">TTIB1903HZAU</strain>
        <tissue evidence="4">Muscle</tissue>
    </source>
</reference>
<proteinExistence type="inferred from homology"/>
<dbReference type="Pfam" id="PF05395">
    <property type="entry name" value="DARPP-32"/>
    <property type="match status" value="1"/>
</dbReference>
<gene>
    <name evidence="4" type="ORF">E1301_Tti010122</name>
</gene>
<keyword evidence="5" id="KW-1185">Reference proteome</keyword>
<sequence>MEPNSPKKIQFSVPLFQSQLDPQAAEHLLIDGPGSEAECQAVKVFDVGSVAENIITVKCRTGFMMLSDCPISGGLSCADLLPGIDRIDVETQRVMSGKTFGMDILHACTICYCRLALESTLIRKRRPTPATLVIYNEPSVSGDDRQTSGSQIEHVSTVWRCAVCPVLSAELQLVVEQHFQRQEQQEAGLSDSPDTPSPITAQHANAAQWANQSSSEPNGNESNVSSEGQQGSSGAGGREHSDNQQEERESNHPPRLSQKQLDTLSEEPGDMLPRRKDTPYQHQPPFIPGVKLLKNQTDSSSSFQEDEETCDELKDSLRE</sequence>
<evidence type="ECO:0000256" key="2">
    <source>
        <dbReference type="ARBA" id="ARBA00023272"/>
    </source>
</evidence>
<evidence type="ECO:0000313" key="4">
    <source>
        <dbReference type="EMBL" id="KAA0715500.1"/>
    </source>
</evidence>
<organism evidence="4 5">
    <name type="scientific">Triplophysa tibetana</name>
    <dbReference type="NCBI Taxonomy" id="1572043"/>
    <lineage>
        <taxon>Eukaryota</taxon>
        <taxon>Metazoa</taxon>
        <taxon>Chordata</taxon>
        <taxon>Craniata</taxon>
        <taxon>Vertebrata</taxon>
        <taxon>Euteleostomi</taxon>
        <taxon>Actinopterygii</taxon>
        <taxon>Neopterygii</taxon>
        <taxon>Teleostei</taxon>
        <taxon>Ostariophysi</taxon>
        <taxon>Cypriniformes</taxon>
        <taxon>Nemacheilidae</taxon>
        <taxon>Triplophysa</taxon>
    </lineage>
</organism>
<evidence type="ECO:0000256" key="3">
    <source>
        <dbReference type="SAM" id="MobiDB-lite"/>
    </source>
</evidence>
<feature type="region of interest" description="Disordered" evidence="3">
    <location>
        <begin position="184"/>
        <end position="319"/>
    </location>
</feature>
<dbReference type="GO" id="GO:0005737">
    <property type="term" value="C:cytoplasm"/>
    <property type="evidence" value="ECO:0007669"/>
    <property type="project" value="TreeGrafter"/>
</dbReference>
<dbReference type="GO" id="GO:0035556">
    <property type="term" value="P:intracellular signal transduction"/>
    <property type="evidence" value="ECO:0007669"/>
    <property type="project" value="TreeGrafter"/>
</dbReference>
<feature type="compositionally biased region" description="Low complexity" evidence="3">
    <location>
        <begin position="201"/>
        <end position="230"/>
    </location>
</feature>
<comment type="caution">
    <text evidence="4">The sequence shown here is derived from an EMBL/GenBank/DDBJ whole genome shotgun (WGS) entry which is preliminary data.</text>
</comment>
<evidence type="ECO:0000313" key="5">
    <source>
        <dbReference type="Proteomes" id="UP000324632"/>
    </source>
</evidence>
<dbReference type="InterPro" id="IPR008466">
    <property type="entry name" value="PPP1R1A/B/C"/>
</dbReference>
<dbReference type="AlphaFoldDB" id="A0A5A9P0W1"/>
<accession>A0A5A9P0W1</accession>
<dbReference type="PANTHER" id="PTHR15417:SF5">
    <property type="entry name" value="PROTEIN PHOSPHATASE 1 REGULATORY SUBUNIT 1C"/>
    <property type="match status" value="1"/>
</dbReference>
<dbReference type="Proteomes" id="UP000324632">
    <property type="component" value="Chromosome 10"/>
</dbReference>
<dbReference type="PANTHER" id="PTHR15417">
    <property type="entry name" value="PROTEIN PHOSPHATASE INHIBITOR AND DOPAMINE- AND CAMP-REGULATED NEURONAL PHOSPHOPROTEIN"/>
    <property type="match status" value="1"/>
</dbReference>
<evidence type="ECO:0000256" key="1">
    <source>
        <dbReference type="ARBA" id="ARBA00007775"/>
    </source>
</evidence>